<accession>A0ABY6HKN6</accession>
<dbReference type="EMBL" id="CP087994">
    <property type="protein sequence ID" value="UYO64434.1"/>
    <property type="molecule type" value="Genomic_DNA"/>
</dbReference>
<evidence type="ECO:0000256" key="1">
    <source>
        <dbReference type="SAM" id="MobiDB-lite"/>
    </source>
</evidence>
<dbReference type="Proteomes" id="UP001163550">
    <property type="component" value="Chromosome"/>
</dbReference>
<proteinExistence type="predicted"/>
<reference evidence="2" key="1">
    <citation type="submission" date="2021-11" db="EMBL/GenBank/DDBJ databases">
        <title>Isoprene-degrading acetogen.</title>
        <authorList>
            <person name="Yang Y."/>
            <person name="Jin H."/>
            <person name="Yan J."/>
        </authorList>
    </citation>
    <scope>NUCLEOTIDE SEQUENCE</scope>
    <source>
        <strain evidence="2">Berkeley</strain>
    </source>
</reference>
<evidence type="ECO:0000313" key="3">
    <source>
        <dbReference type="Proteomes" id="UP001163550"/>
    </source>
</evidence>
<name>A0ABY6HKN6_9FIRM</name>
<dbReference type="SMART" id="SM00728">
    <property type="entry name" value="ChW"/>
    <property type="match status" value="6"/>
</dbReference>
<keyword evidence="3" id="KW-1185">Reference proteome</keyword>
<evidence type="ECO:0008006" key="4">
    <source>
        <dbReference type="Google" id="ProtNLM"/>
    </source>
</evidence>
<feature type="compositionally biased region" description="Gly residues" evidence="1">
    <location>
        <begin position="423"/>
        <end position="432"/>
    </location>
</feature>
<evidence type="ECO:0000313" key="2">
    <source>
        <dbReference type="EMBL" id="UYO64434.1"/>
    </source>
</evidence>
<protein>
    <recommendedName>
        <fullName evidence="4">Clostridial hydrophobic W</fullName>
    </recommendedName>
</protein>
<organism evidence="2 3">
    <name type="scientific">Acetobacterium wieringae</name>
    <dbReference type="NCBI Taxonomy" id="52694"/>
    <lineage>
        <taxon>Bacteria</taxon>
        <taxon>Bacillati</taxon>
        <taxon>Bacillota</taxon>
        <taxon>Clostridia</taxon>
        <taxon>Eubacteriales</taxon>
        <taxon>Eubacteriaceae</taxon>
        <taxon>Acetobacterium</taxon>
    </lineage>
</organism>
<sequence length="912" mass="100487">MILSKVGEININNDPLNSNYFYELPSPKDNSEFRQLIFYYHLMQYLPDMNEVHAYNSAWYESEGKNLSEVLKTISSKAKEVECGGIPFLISFEWKKGVVEASSEIIGHTEVVNGCESLSTGDQKIKLVDPNNQGDYDYLIINSGYDGFWFEDSSGQIIYANLPNWVGIGYQDISALKSIENNSLETLENKVMGVYGTTFIVDSNNKFEVSNQGSDVLTYNENGIESGIRPLNIDFVEGESESEDNSAEMKMTLPYSETYSVTPSEKGIDFTIVDDTRFADVSVTGAKEINFSLNNQIDIIGSNCNYEVLVPNFSNEGTVGLSAENSGNISIDRYQDGIRIKSDNMDDLKIKSLTINDVSEFNVKTDKSELLIKDKPNDENGLVELYISENNNDNFNKKIGETSITTTPEQDPSPGSDEPSSPGSGGGGGGGVTPTPTPNIDVTKALGEIAGASGGSTVTVNVTNNEPIPVSILEAARGKDINIVFNYGSYTWTLSGKSIQDLPAGVKTYDLSVKTIQNTTLSNLANDPNAVQIEISHNGAFPFTGQLTYQMDASLNGKTVYRYYFNETEKKLEYQDQATVKDGAVHFDFEHASKYVISALLKPETASVNCTYQTQLENIGWQGFKSNGEVSGTVGESLRLEGIEIKTDDPTKLGVTYQTHVQNIGWQGFKKNGEMSGTTGESLRLEGIQIKLTGSDAEKYDVYYQVYTEKFGWLDWAKNGESAGSEGYSYRLEAIKIVIQEKGTQAPGSTDKPFEKNVQCIYQTHVQDIGWQGFRTNGDMSGTQGQALRLEGIEIKFDGQENLGVEYSTHVQNIGWQDFVKDGAMSGTEGKSLRLEAIRIKLTGTDAEKYDIYYQVHAQNYGWLDWAKNGEESGTAGFGYRLEGIRIKVVPKGQAAPGNTAKPFLESNRMIP</sequence>
<dbReference type="RefSeq" id="WP_228882576.1">
    <property type="nucleotide sequence ID" value="NZ_CABIIK010000048.1"/>
</dbReference>
<dbReference type="InterPro" id="IPR006637">
    <property type="entry name" value="ChW"/>
</dbReference>
<dbReference type="Pfam" id="PF07538">
    <property type="entry name" value="ChW"/>
    <property type="match status" value="6"/>
</dbReference>
<gene>
    <name evidence="2" type="ORF">LNN31_08425</name>
</gene>
<feature type="compositionally biased region" description="Low complexity" evidence="1">
    <location>
        <begin position="412"/>
        <end position="422"/>
    </location>
</feature>
<feature type="region of interest" description="Disordered" evidence="1">
    <location>
        <begin position="394"/>
        <end position="440"/>
    </location>
</feature>